<keyword evidence="2" id="KW-1185">Reference proteome</keyword>
<name>A0AAV0F6F7_9ASTE</name>
<organism evidence="1 2">
    <name type="scientific">Cuscuta epithymum</name>
    <dbReference type="NCBI Taxonomy" id="186058"/>
    <lineage>
        <taxon>Eukaryota</taxon>
        <taxon>Viridiplantae</taxon>
        <taxon>Streptophyta</taxon>
        <taxon>Embryophyta</taxon>
        <taxon>Tracheophyta</taxon>
        <taxon>Spermatophyta</taxon>
        <taxon>Magnoliopsida</taxon>
        <taxon>eudicotyledons</taxon>
        <taxon>Gunneridae</taxon>
        <taxon>Pentapetalae</taxon>
        <taxon>asterids</taxon>
        <taxon>lamiids</taxon>
        <taxon>Solanales</taxon>
        <taxon>Convolvulaceae</taxon>
        <taxon>Cuscuteae</taxon>
        <taxon>Cuscuta</taxon>
        <taxon>Cuscuta subgen. Cuscuta</taxon>
    </lineage>
</organism>
<dbReference type="Proteomes" id="UP001152523">
    <property type="component" value="Unassembled WGS sequence"/>
</dbReference>
<comment type="caution">
    <text evidence="1">The sequence shown here is derived from an EMBL/GenBank/DDBJ whole genome shotgun (WGS) entry which is preliminary data.</text>
</comment>
<protein>
    <submittedName>
        <fullName evidence="1">Uncharacterized protein</fullName>
    </submittedName>
</protein>
<reference evidence="1" key="1">
    <citation type="submission" date="2022-07" db="EMBL/GenBank/DDBJ databases">
        <authorList>
            <person name="Macas J."/>
            <person name="Novak P."/>
            <person name="Neumann P."/>
        </authorList>
    </citation>
    <scope>NUCLEOTIDE SEQUENCE</scope>
</reference>
<accession>A0AAV0F6F7</accession>
<evidence type="ECO:0000313" key="2">
    <source>
        <dbReference type="Proteomes" id="UP001152523"/>
    </source>
</evidence>
<evidence type="ECO:0000313" key="1">
    <source>
        <dbReference type="EMBL" id="CAH9131118.1"/>
    </source>
</evidence>
<dbReference type="AlphaFoldDB" id="A0AAV0F6F7"/>
<proteinExistence type="predicted"/>
<gene>
    <name evidence="1" type="ORF">CEPIT_LOCUS31166</name>
</gene>
<sequence>MFLFSNQDHFKPCKTQTFLYQPDKPIAILKSKPNIYTLINIFDRNPKPNYPNLIHHIVPMDSVSSKHACNTLDPLVNIYKLVKPHRRHSPIRDLLSVQREIG</sequence>
<dbReference type="EMBL" id="CAMAPF010000964">
    <property type="protein sequence ID" value="CAH9131118.1"/>
    <property type="molecule type" value="Genomic_DNA"/>
</dbReference>